<dbReference type="AlphaFoldDB" id="A0A2P4YM73"/>
<protein>
    <submittedName>
        <fullName evidence="1">Uncharacterized protein</fullName>
    </submittedName>
</protein>
<evidence type="ECO:0000313" key="2">
    <source>
        <dbReference type="Proteomes" id="UP000237271"/>
    </source>
</evidence>
<name>A0A2P4YM73_9STRA</name>
<dbReference type="OrthoDB" id="128735at2759"/>
<comment type="caution">
    <text evidence="1">The sequence shown here is derived from an EMBL/GenBank/DDBJ whole genome shotgun (WGS) entry which is preliminary data.</text>
</comment>
<gene>
    <name evidence="1" type="ORF">PHPALM_3532</name>
</gene>
<evidence type="ECO:0000313" key="1">
    <source>
        <dbReference type="EMBL" id="POM78890.1"/>
    </source>
</evidence>
<proteinExistence type="predicted"/>
<organism evidence="1 2">
    <name type="scientific">Phytophthora palmivora</name>
    <dbReference type="NCBI Taxonomy" id="4796"/>
    <lineage>
        <taxon>Eukaryota</taxon>
        <taxon>Sar</taxon>
        <taxon>Stramenopiles</taxon>
        <taxon>Oomycota</taxon>
        <taxon>Peronosporomycetes</taxon>
        <taxon>Peronosporales</taxon>
        <taxon>Peronosporaceae</taxon>
        <taxon>Phytophthora</taxon>
    </lineage>
</organism>
<accession>A0A2P4YM73</accession>
<dbReference type="Proteomes" id="UP000237271">
    <property type="component" value="Unassembled WGS sequence"/>
</dbReference>
<sequence>MAGDVAAAYSNAIHSECANICVAHIPVENAIVIDLSAAFSCPESAGREAVAFIHDSSTGHVHATGFNNYHWVDGHVNVGPDVSSRCTDIDGFLRFAMTAVMGPAAVNKDKFTP</sequence>
<dbReference type="EMBL" id="NCKW01001883">
    <property type="protein sequence ID" value="POM78890.1"/>
    <property type="molecule type" value="Genomic_DNA"/>
</dbReference>
<reference evidence="1 2" key="1">
    <citation type="journal article" date="2017" name="Genome Biol. Evol.">
        <title>Phytophthora megakarya and P. palmivora, closely related causal agents of cacao black pod rot, underwent increases in genome sizes and gene numbers by different mechanisms.</title>
        <authorList>
            <person name="Ali S.S."/>
            <person name="Shao J."/>
            <person name="Lary D.J."/>
            <person name="Kronmiller B."/>
            <person name="Shen D."/>
            <person name="Strem M.D."/>
            <person name="Amoako-Attah I."/>
            <person name="Akrofi A.Y."/>
            <person name="Begoude B.A."/>
            <person name="Ten Hoopen G.M."/>
            <person name="Coulibaly K."/>
            <person name="Kebe B.I."/>
            <person name="Melnick R.L."/>
            <person name="Guiltinan M.J."/>
            <person name="Tyler B.M."/>
            <person name="Meinhardt L.W."/>
            <person name="Bailey B.A."/>
        </authorList>
    </citation>
    <scope>NUCLEOTIDE SEQUENCE [LARGE SCALE GENOMIC DNA]</scope>
    <source>
        <strain evidence="2">sbr112.9</strain>
    </source>
</reference>
<keyword evidence="2" id="KW-1185">Reference proteome</keyword>